<dbReference type="AlphaFoldDB" id="A0A7J8GQA2"/>
<sequence>MEGLQSAIAATFQLIPEHLGGVLLVICESLRHIPGLLAFSWEILVGVLVVVCLTVKMRHTSSVKAPAKRCSVQDEVSARWGENTGEMTEADALESPGVAASPLLLQSLCLKALNEDLSRMLLQDTADLLKTARKSQPPKLPQVTDEKPSSKASGFNGEQLEKNIMGHLNKNTHPESPELLQEEMMGWKQKTEEKEEEKQRREQVNPRTEQVLQDRASQCLSVAASPLQTIPQPGNLGDHVDDGNLELLQKREAEDGDRFIRGLDVDLKGAPHHADSHVPQEIATQLWEQKQTNLELTAERTSLQIEKTFLQHENANLKDEIQQLKLQLRVRPEIHGDLATQLRAQLCEERRRASELEKKFPILWRNMNSTYQCLQTYKKMAQDMNQELQRSSFYYQNKIRCLQERAEEAGMAAKFTERKFQHLCRENDHDRQMLAEVKSKLQPFPGDPFGPDALPAAYRGPPVPGGALGHQISRRRVTQ</sequence>
<evidence type="ECO:0000313" key="5">
    <source>
        <dbReference type="Proteomes" id="UP000550707"/>
    </source>
</evidence>
<feature type="compositionally biased region" description="Basic and acidic residues" evidence="3">
    <location>
        <begin position="189"/>
        <end position="204"/>
    </location>
</feature>
<dbReference type="GO" id="GO:0005789">
    <property type="term" value="C:endoplasmic reticulum membrane"/>
    <property type="evidence" value="ECO:0007669"/>
    <property type="project" value="TreeGrafter"/>
</dbReference>
<dbReference type="GO" id="GO:0035459">
    <property type="term" value="P:vesicle cargo loading"/>
    <property type="evidence" value="ECO:0007669"/>
    <property type="project" value="TreeGrafter"/>
</dbReference>
<evidence type="ECO:0000256" key="2">
    <source>
        <dbReference type="SAM" id="Coils"/>
    </source>
</evidence>
<evidence type="ECO:0000256" key="1">
    <source>
        <dbReference type="ARBA" id="ARBA00023054"/>
    </source>
</evidence>
<name>A0A7J8GQA2_MOLMO</name>
<proteinExistence type="predicted"/>
<evidence type="ECO:0000256" key="3">
    <source>
        <dbReference type="SAM" id="MobiDB-lite"/>
    </source>
</evidence>
<evidence type="ECO:0008006" key="6">
    <source>
        <dbReference type="Google" id="ProtNLM"/>
    </source>
</evidence>
<protein>
    <recommendedName>
        <fullName evidence="6">Cutaneous T-cell lymphoma-associated antigen 5</fullName>
    </recommendedName>
</protein>
<comment type="caution">
    <text evidence="4">The sequence shown here is derived from an EMBL/GenBank/DDBJ whole genome shotgun (WGS) entry which is preliminary data.</text>
</comment>
<organism evidence="4 5">
    <name type="scientific">Molossus molossus</name>
    <name type="common">Pallas' mastiff bat</name>
    <name type="synonym">Vespertilio molossus</name>
    <dbReference type="NCBI Taxonomy" id="27622"/>
    <lineage>
        <taxon>Eukaryota</taxon>
        <taxon>Metazoa</taxon>
        <taxon>Chordata</taxon>
        <taxon>Craniata</taxon>
        <taxon>Vertebrata</taxon>
        <taxon>Euteleostomi</taxon>
        <taxon>Mammalia</taxon>
        <taxon>Eutheria</taxon>
        <taxon>Laurasiatheria</taxon>
        <taxon>Chiroptera</taxon>
        <taxon>Yangochiroptera</taxon>
        <taxon>Molossidae</taxon>
        <taxon>Molossus</taxon>
    </lineage>
</organism>
<dbReference type="InterPro" id="IPR051500">
    <property type="entry name" value="cTAGE_MIA/OTOR"/>
</dbReference>
<dbReference type="GO" id="GO:0006888">
    <property type="term" value="P:endoplasmic reticulum to Golgi vesicle-mediated transport"/>
    <property type="evidence" value="ECO:0007669"/>
    <property type="project" value="TreeGrafter"/>
</dbReference>
<dbReference type="Proteomes" id="UP000550707">
    <property type="component" value="Unassembled WGS sequence"/>
</dbReference>
<dbReference type="PANTHER" id="PTHR23158">
    <property type="entry name" value="MELANOMA INHIBITORY ACTIVITY-RELATED"/>
    <property type="match status" value="1"/>
</dbReference>
<keyword evidence="5" id="KW-1185">Reference proteome</keyword>
<dbReference type="PANTHER" id="PTHR23158:SF59">
    <property type="match status" value="1"/>
</dbReference>
<accession>A0A7J8GQA2</accession>
<dbReference type="GO" id="GO:0009306">
    <property type="term" value="P:protein secretion"/>
    <property type="evidence" value="ECO:0007669"/>
    <property type="project" value="TreeGrafter"/>
</dbReference>
<feature type="region of interest" description="Disordered" evidence="3">
    <location>
        <begin position="187"/>
        <end position="211"/>
    </location>
</feature>
<feature type="coiled-coil region" evidence="2">
    <location>
        <begin position="300"/>
        <end position="327"/>
    </location>
</feature>
<dbReference type="EMBL" id="JACASF010000008">
    <property type="protein sequence ID" value="KAF6462203.1"/>
    <property type="molecule type" value="Genomic_DNA"/>
</dbReference>
<feature type="region of interest" description="Disordered" evidence="3">
    <location>
        <begin position="440"/>
        <end position="479"/>
    </location>
</feature>
<gene>
    <name evidence="4" type="ORF">HJG59_011261</name>
</gene>
<reference evidence="4 5" key="1">
    <citation type="journal article" date="2020" name="Nature">
        <title>Six reference-quality genomes reveal evolution of bat adaptations.</title>
        <authorList>
            <person name="Jebb D."/>
            <person name="Huang Z."/>
            <person name="Pippel M."/>
            <person name="Hughes G.M."/>
            <person name="Lavrichenko K."/>
            <person name="Devanna P."/>
            <person name="Winkler S."/>
            <person name="Jermiin L.S."/>
            <person name="Skirmuntt E.C."/>
            <person name="Katzourakis A."/>
            <person name="Burkitt-Gray L."/>
            <person name="Ray D.A."/>
            <person name="Sullivan K.A.M."/>
            <person name="Roscito J.G."/>
            <person name="Kirilenko B.M."/>
            <person name="Davalos L.M."/>
            <person name="Corthals A.P."/>
            <person name="Power M.L."/>
            <person name="Jones G."/>
            <person name="Ransome R.D."/>
            <person name="Dechmann D.K.N."/>
            <person name="Locatelli A.G."/>
            <person name="Puechmaille S.J."/>
            <person name="Fedrigo O."/>
            <person name="Jarvis E.D."/>
            <person name="Hiller M."/>
            <person name="Vernes S.C."/>
            <person name="Myers E.W."/>
            <person name="Teeling E.C."/>
        </authorList>
    </citation>
    <scope>NUCLEOTIDE SEQUENCE [LARGE SCALE GENOMIC DNA]</scope>
    <source>
        <strain evidence="4">MMolMol1</strain>
        <tissue evidence="4">Muscle</tissue>
    </source>
</reference>
<keyword evidence="1 2" id="KW-0175">Coiled coil</keyword>
<evidence type="ECO:0000313" key="4">
    <source>
        <dbReference type="EMBL" id="KAF6462203.1"/>
    </source>
</evidence>
<feature type="region of interest" description="Disordered" evidence="3">
    <location>
        <begin position="132"/>
        <end position="156"/>
    </location>
</feature>
<dbReference type="InParanoid" id="A0A7J8GQA2"/>
<dbReference type="GO" id="GO:0070971">
    <property type="term" value="C:endoplasmic reticulum exit site"/>
    <property type="evidence" value="ECO:0007669"/>
    <property type="project" value="TreeGrafter"/>
</dbReference>